<dbReference type="InterPro" id="IPR002816">
    <property type="entry name" value="TraB/PrgY/GumN_fam"/>
</dbReference>
<gene>
    <name evidence="1" type="ORF">A45J_0341</name>
</gene>
<comment type="caution">
    <text evidence="1">The sequence shown here is derived from an EMBL/GenBank/DDBJ whole genome shotgun (WGS) entry which is preliminary data.</text>
</comment>
<protein>
    <recommendedName>
        <fullName evidence="2">TraB/GumN family protein</fullName>
    </recommendedName>
</protein>
<organism evidence="1">
    <name type="scientific">hot springs metagenome</name>
    <dbReference type="NCBI Taxonomy" id="433727"/>
    <lineage>
        <taxon>unclassified sequences</taxon>
        <taxon>metagenomes</taxon>
        <taxon>ecological metagenomes</taxon>
    </lineage>
</organism>
<dbReference type="InterPro" id="IPR047111">
    <property type="entry name" value="YbaP-like"/>
</dbReference>
<dbReference type="CDD" id="cd14789">
    <property type="entry name" value="Tiki"/>
    <property type="match status" value="1"/>
</dbReference>
<reference evidence="1" key="1">
    <citation type="submission" date="2019-10" db="EMBL/GenBank/DDBJ databases">
        <title>Metagenomic sequencing of thiosulfate-disproportionating enrichment culture.</title>
        <authorList>
            <person name="Umezawa K."/>
            <person name="Kojima H."/>
            <person name="Fukui M."/>
        </authorList>
    </citation>
    <scope>NUCLEOTIDE SEQUENCE</scope>
    <source>
        <strain evidence="1">45J</strain>
    </source>
</reference>
<dbReference type="PANTHER" id="PTHR40590:SF1">
    <property type="entry name" value="CYTOPLASMIC PROTEIN"/>
    <property type="match status" value="1"/>
</dbReference>
<dbReference type="EMBL" id="BLAB01000001">
    <property type="protein sequence ID" value="GER92623.1"/>
    <property type="molecule type" value="Genomic_DNA"/>
</dbReference>
<evidence type="ECO:0008006" key="2">
    <source>
        <dbReference type="Google" id="ProtNLM"/>
    </source>
</evidence>
<accession>A0A5J4KYR6</accession>
<evidence type="ECO:0000313" key="1">
    <source>
        <dbReference type="EMBL" id="GER92623.1"/>
    </source>
</evidence>
<name>A0A5J4KYR6_9ZZZZ</name>
<dbReference type="AlphaFoldDB" id="A0A5J4KYR6"/>
<dbReference type="Pfam" id="PF01963">
    <property type="entry name" value="TraB_PrgY_gumN"/>
    <property type="match status" value="1"/>
</dbReference>
<dbReference type="PANTHER" id="PTHR40590">
    <property type="entry name" value="CYTOPLASMIC PROTEIN-RELATED"/>
    <property type="match status" value="1"/>
</dbReference>
<proteinExistence type="predicted"/>
<sequence>MKKFINRYLHTVLIIFFLNLFIHIPDAISQDKKNFLWEIKSDTATVYLLGSVHFMKKDAYPLDNKIEDAFKKSSILVVEANINDAAKADVQRLMANAYYRGDDTLDKHISRDTYELLKRETERIGIPIQMINKQKPWIIALTLSSLELMKLGFMPNDGIDIHFLSRAENKKIVELEGVNYQMRLISSFSDYEQELFLLYTLKDLKTTREDMNTLMSAWRNGDVKTMEAIIYKGNNMQLYPIYEKMIYERNSRMTSQIEQFLKTNETYFVVIGAAHLIGDSGIINALKGKGYSIKQH</sequence>